<dbReference type="AlphaFoldDB" id="A0A022Q5C8"/>
<reference evidence="1 2" key="1">
    <citation type="journal article" date="2013" name="Proc. Natl. Acad. Sci. U.S.A.">
        <title>Fine-scale variation in meiotic recombination in Mimulus inferred from population shotgun sequencing.</title>
        <authorList>
            <person name="Hellsten U."/>
            <person name="Wright K.M."/>
            <person name="Jenkins J."/>
            <person name="Shu S."/>
            <person name="Yuan Y."/>
            <person name="Wessler S.R."/>
            <person name="Schmutz J."/>
            <person name="Willis J.H."/>
            <person name="Rokhsar D.S."/>
        </authorList>
    </citation>
    <scope>NUCLEOTIDE SEQUENCE [LARGE SCALE GENOMIC DNA]</scope>
    <source>
        <strain evidence="2">cv. DUN x IM62</strain>
    </source>
</reference>
<evidence type="ECO:0000313" key="2">
    <source>
        <dbReference type="Proteomes" id="UP000030748"/>
    </source>
</evidence>
<proteinExistence type="predicted"/>
<sequence>MHAYFNIYFGINALNSEVKKTPSCLPRGVGLFKDTSLVADGRNLNFITYALRENSKLCRLIFEGALYAGSIPAPSKISIL</sequence>
<protein>
    <submittedName>
        <fullName evidence="1">Uncharacterized protein</fullName>
    </submittedName>
</protein>
<evidence type="ECO:0000313" key="1">
    <source>
        <dbReference type="EMBL" id="EYU21730.1"/>
    </source>
</evidence>
<organism evidence="1 2">
    <name type="scientific">Erythranthe guttata</name>
    <name type="common">Yellow monkey flower</name>
    <name type="synonym">Mimulus guttatus</name>
    <dbReference type="NCBI Taxonomy" id="4155"/>
    <lineage>
        <taxon>Eukaryota</taxon>
        <taxon>Viridiplantae</taxon>
        <taxon>Streptophyta</taxon>
        <taxon>Embryophyta</taxon>
        <taxon>Tracheophyta</taxon>
        <taxon>Spermatophyta</taxon>
        <taxon>Magnoliopsida</taxon>
        <taxon>eudicotyledons</taxon>
        <taxon>Gunneridae</taxon>
        <taxon>Pentapetalae</taxon>
        <taxon>asterids</taxon>
        <taxon>lamiids</taxon>
        <taxon>Lamiales</taxon>
        <taxon>Phrymaceae</taxon>
        <taxon>Erythranthe</taxon>
    </lineage>
</organism>
<name>A0A022Q5C8_ERYGU</name>
<accession>A0A022Q5C8</accession>
<keyword evidence="2" id="KW-1185">Reference proteome</keyword>
<dbReference type="Proteomes" id="UP000030748">
    <property type="component" value="Unassembled WGS sequence"/>
</dbReference>
<gene>
    <name evidence="1" type="ORF">MIMGU_mgv11b020300mg</name>
</gene>
<dbReference type="EMBL" id="KI632223">
    <property type="protein sequence ID" value="EYU21730.1"/>
    <property type="molecule type" value="Genomic_DNA"/>
</dbReference>